<dbReference type="Pfam" id="PF13508">
    <property type="entry name" value="Acetyltransf_7"/>
    <property type="match status" value="1"/>
</dbReference>
<keyword evidence="2" id="KW-0012">Acyltransferase</keyword>
<dbReference type="PANTHER" id="PTHR43877">
    <property type="entry name" value="AMINOALKYLPHOSPHONATE N-ACETYLTRANSFERASE-RELATED-RELATED"/>
    <property type="match status" value="1"/>
</dbReference>
<dbReference type="EMBL" id="QRDL01000002">
    <property type="protein sequence ID" value="RED06604.1"/>
    <property type="molecule type" value="Genomic_DNA"/>
</dbReference>
<accession>A0A3D9ETX7</accession>
<dbReference type="Gene3D" id="3.40.630.30">
    <property type="match status" value="1"/>
</dbReference>
<proteinExistence type="predicted"/>
<organism evidence="4 5">
    <name type="scientific">Ectopseudomonas oleovorans</name>
    <name type="common">Pseudomonas oleovorans</name>
    <dbReference type="NCBI Taxonomy" id="301"/>
    <lineage>
        <taxon>Bacteria</taxon>
        <taxon>Pseudomonadati</taxon>
        <taxon>Pseudomonadota</taxon>
        <taxon>Gammaproteobacteria</taxon>
        <taxon>Pseudomonadales</taxon>
        <taxon>Pseudomonadaceae</taxon>
        <taxon>Ectopseudomonas</taxon>
    </lineage>
</organism>
<dbReference type="PROSITE" id="PS51186">
    <property type="entry name" value="GNAT"/>
    <property type="match status" value="1"/>
</dbReference>
<dbReference type="Proteomes" id="UP000256988">
    <property type="component" value="Unassembled WGS sequence"/>
</dbReference>
<evidence type="ECO:0000259" key="3">
    <source>
        <dbReference type="PROSITE" id="PS51186"/>
    </source>
</evidence>
<dbReference type="SUPFAM" id="SSF55729">
    <property type="entry name" value="Acyl-CoA N-acyltransferases (Nat)"/>
    <property type="match status" value="1"/>
</dbReference>
<sequence length="146" mass="16649">MQLTFQPTTSADADLLVGIRIAAMRESLEQLGRFDPERARARFLSAFDPEYCHFIEINGVNVGFFVVRPFPDHLLLDHLYVLPEHQGQGIGSEVLGRIFADADAQQLPIRLGALRGSKANAFYRRHGFQQVSEAEWDIYYLRERLA</sequence>
<dbReference type="GO" id="GO:0016747">
    <property type="term" value="F:acyltransferase activity, transferring groups other than amino-acyl groups"/>
    <property type="evidence" value="ECO:0007669"/>
    <property type="project" value="InterPro"/>
</dbReference>
<dbReference type="InterPro" id="IPR050832">
    <property type="entry name" value="Bact_Acetyltransf"/>
</dbReference>
<comment type="caution">
    <text evidence="4">The sequence shown here is derived from an EMBL/GenBank/DDBJ whole genome shotgun (WGS) entry which is preliminary data.</text>
</comment>
<evidence type="ECO:0000256" key="2">
    <source>
        <dbReference type="ARBA" id="ARBA00023315"/>
    </source>
</evidence>
<protein>
    <submittedName>
        <fullName evidence="4">N-acetylglutamate synthase-like GNAT family acetyltransferase</fullName>
    </submittedName>
</protein>
<dbReference type="AlphaFoldDB" id="A0A3D9ETX7"/>
<dbReference type="InterPro" id="IPR000182">
    <property type="entry name" value="GNAT_dom"/>
</dbReference>
<reference evidence="4 5" key="1">
    <citation type="submission" date="2018-07" db="EMBL/GenBank/DDBJ databases">
        <title>Genome sequencing of rice bacterial endophytes.</title>
        <authorList>
            <person name="Venturi V."/>
        </authorList>
    </citation>
    <scope>NUCLEOTIDE SEQUENCE [LARGE SCALE GENOMIC DNA]</scope>
    <source>
        <strain evidence="4 5">AG1002</strain>
    </source>
</reference>
<evidence type="ECO:0000256" key="1">
    <source>
        <dbReference type="ARBA" id="ARBA00022679"/>
    </source>
</evidence>
<dbReference type="CDD" id="cd04301">
    <property type="entry name" value="NAT_SF"/>
    <property type="match status" value="1"/>
</dbReference>
<name>A0A3D9ETX7_ECTOL</name>
<dbReference type="RefSeq" id="WP_115945416.1">
    <property type="nucleotide sequence ID" value="NZ_QRDL01000002.1"/>
</dbReference>
<feature type="domain" description="N-acetyltransferase" evidence="3">
    <location>
        <begin position="3"/>
        <end position="146"/>
    </location>
</feature>
<gene>
    <name evidence="4" type="ORF">DFO60_1106</name>
</gene>
<dbReference type="PANTHER" id="PTHR43877:SF2">
    <property type="entry name" value="AMINOALKYLPHOSPHONATE N-ACETYLTRANSFERASE-RELATED"/>
    <property type="match status" value="1"/>
</dbReference>
<evidence type="ECO:0000313" key="4">
    <source>
        <dbReference type="EMBL" id="RED06604.1"/>
    </source>
</evidence>
<evidence type="ECO:0000313" key="5">
    <source>
        <dbReference type="Proteomes" id="UP000256988"/>
    </source>
</evidence>
<keyword evidence="1 4" id="KW-0808">Transferase</keyword>
<dbReference type="InterPro" id="IPR016181">
    <property type="entry name" value="Acyl_CoA_acyltransferase"/>
</dbReference>